<evidence type="ECO:0000313" key="1">
    <source>
        <dbReference type="EMBL" id="MBJ6801937.1"/>
    </source>
</evidence>
<name>A0ABS0YWW3_9BACT</name>
<evidence type="ECO:0000313" key="2">
    <source>
        <dbReference type="Proteomes" id="UP000641025"/>
    </source>
</evidence>
<gene>
    <name evidence="1" type="ORF">JFN90_17555</name>
</gene>
<reference evidence="1 2" key="1">
    <citation type="submission" date="2020-12" db="EMBL/GenBank/DDBJ databases">
        <title>Geomonas sp. Red259, isolated from paddy soil.</title>
        <authorList>
            <person name="Xu Z."/>
            <person name="Zhang Z."/>
            <person name="Masuda Y."/>
            <person name="Itoh H."/>
            <person name="Senoo K."/>
        </authorList>
    </citation>
    <scope>NUCLEOTIDE SEQUENCE [LARGE SCALE GENOMIC DNA]</scope>
    <source>
        <strain evidence="1 2">Red259</strain>
    </source>
</reference>
<sequence length="214" mass="24144">MKNQLARVKRLMSRYGIGKGRHLGLDAYLAQGHDLGQLHLGCGNIHLPGWCNVDVINTGATDLVLDIRSLPGLPRGRAERIYSCHVLEHFSHDEIPGILASWHEVLKSGGEIRLSVPDLDAITRIYQANLEHFNVPGHQPWIALIYGGQKDEYDFHKTGFNFCWLKYLLEQAGFSSVERYPNEPHFVPGVIDNSIGKERFGEYFSLNVVARKRG</sequence>
<dbReference type="SUPFAM" id="SSF53335">
    <property type="entry name" value="S-adenosyl-L-methionine-dependent methyltransferases"/>
    <property type="match status" value="1"/>
</dbReference>
<dbReference type="InterPro" id="IPR029063">
    <property type="entry name" value="SAM-dependent_MTases_sf"/>
</dbReference>
<organism evidence="1 2">
    <name type="scientific">Geomonas propionica</name>
    <dbReference type="NCBI Taxonomy" id="2798582"/>
    <lineage>
        <taxon>Bacteria</taxon>
        <taxon>Pseudomonadati</taxon>
        <taxon>Thermodesulfobacteriota</taxon>
        <taxon>Desulfuromonadia</taxon>
        <taxon>Geobacterales</taxon>
        <taxon>Geobacteraceae</taxon>
        <taxon>Geomonas</taxon>
    </lineage>
</organism>
<dbReference type="EMBL" id="JAEMHK010000014">
    <property type="protein sequence ID" value="MBJ6801937.1"/>
    <property type="molecule type" value="Genomic_DNA"/>
</dbReference>
<proteinExistence type="predicted"/>
<protein>
    <recommendedName>
        <fullName evidence="3">Methyltransferase domain-containing protein</fullName>
    </recommendedName>
</protein>
<keyword evidence="2" id="KW-1185">Reference proteome</keyword>
<dbReference type="Proteomes" id="UP000641025">
    <property type="component" value="Unassembled WGS sequence"/>
</dbReference>
<accession>A0ABS0YWW3</accession>
<evidence type="ECO:0008006" key="3">
    <source>
        <dbReference type="Google" id="ProtNLM"/>
    </source>
</evidence>
<dbReference type="Gene3D" id="3.40.50.150">
    <property type="entry name" value="Vaccinia Virus protein VP39"/>
    <property type="match status" value="1"/>
</dbReference>
<comment type="caution">
    <text evidence="1">The sequence shown here is derived from an EMBL/GenBank/DDBJ whole genome shotgun (WGS) entry which is preliminary data.</text>
</comment>
<dbReference type="RefSeq" id="WP_199396417.1">
    <property type="nucleotide sequence ID" value="NZ_JAEMHK010000014.1"/>
</dbReference>